<evidence type="ECO:0000313" key="5">
    <source>
        <dbReference type="Proteomes" id="UP000472676"/>
    </source>
</evidence>
<dbReference type="SUPFAM" id="SSF46689">
    <property type="entry name" value="Homeodomain-like"/>
    <property type="match status" value="2"/>
</dbReference>
<reference evidence="4 5" key="1">
    <citation type="journal article" date="2014" name="Int. J. Syst. Evol. Microbiol.">
        <title>Solimonas terrae sp. nov., isolated from soil.</title>
        <authorList>
            <person name="Kim S.J."/>
            <person name="Moon J.Y."/>
            <person name="Weon H.Y."/>
            <person name="Ahn J.H."/>
            <person name="Chen W.M."/>
            <person name="Kwon S.W."/>
        </authorList>
    </citation>
    <scope>NUCLEOTIDE SEQUENCE [LARGE SCALE GENOMIC DNA]</scope>
    <source>
        <strain evidence="4 5">KIS83-12</strain>
    </source>
</reference>
<dbReference type="Pfam" id="PF00440">
    <property type="entry name" value="TetR_N"/>
    <property type="match status" value="2"/>
</dbReference>
<evidence type="ECO:0000313" key="4">
    <source>
        <dbReference type="EMBL" id="NGY07002.1"/>
    </source>
</evidence>
<organism evidence="4 5">
    <name type="scientific">Solimonas terrae</name>
    <dbReference type="NCBI Taxonomy" id="1396819"/>
    <lineage>
        <taxon>Bacteria</taxon>
        <taxon>Pseudomonadati</taxon>
        <taxon>Pseudomonadota</taxon>
        <taxon>Gammaproteobacteria</taxon>
        <taxon>Nevskiales</taxon>
        <taxon>Nevskiaceae</taxon>
        <taxon>Solimonas</taxon>
    </lineage>
</organism>
<dbReference type="Proteomes" id="UP000472676">
    <property type="component" value="Unassembled WGS sequence"/>
</dbReference>
<name>A0A6M2BWI4_9GAMM</name>
<gene>
    <name evidence="4" type="ORF">G7Y85_19685</name>
</gene>
<feature type="domain" description="HTH tetR-type" evidence="3">
    <location>
        <begin position="238"/>
        <end position="298"/>
    </location>
</feature>
<dbReference type="InterPro" id="IPR050109">
    <property type="entry name" value="HTH-type_TetR-like_transc_reg"/>
</dbReference>
<dbReference type="GO" id="GO:0000976">
    <property type="term" value="F:transcription cis-regulatory region binding"/>
    <property type="evidence" value="ECO:0007669"/>
    <property type="project" value="TreeGrafter"/>
</dbReference>
<dbReference type="InterPro" id="IPR001647">
    <property type="entry name" value="HTH_TetR"/>
</dbReference>
<feature type="DNA-binding region" description="H-T-H motif" evidence="2">
    <location>
        <begin position="261"/>
        <end position="280"/>
    </location>
</feature>
<dbReference type="PANTHER" id="PTHR30055:SF235">
    <property type="entry name" value="TRANSCRIPTIONAL REGULATORY PROTEIN"/>
    <property type="match status" value="1"/>
</dbReference>
<comment type="caution">
    <text evidence="4">The sequence shown here is derived from an EMBL/GenBank/DDBJ whole genome shotgun (WGS) entry which is preliminary data.</text>
</comment>
<keyword evidence="5" id="KW-1185">Reference proteome</keyword>
<evidence type="ECO:0000256" key="1">
    <source>
        <dbReference type="ARBA" id="ARBA00023125"/>
    </source>
</evidence>
<protein>
    <submittedName>
        <fullName evidence="4">TetR/AcrR family transcriptional regulator</fullName>
    </submittedName>
</protein>
<proteinExistence type="predicted"/>
<dbReference type="PANTHER" id="PTHR30055">
    <property type="entry name" value="HTH-TYPE TRANSCRIPTIONAL REGULATOR RUTR"/>
    <property type="match status" value="1"/>
</dbReference>
<dbReference type="GO" id="GO:0003700">
    <property type="term" value="F:DNA-binding transcription factor activity"/>
    <property type="evidence" value="ECO:0007669"/>
    <property type="project" value="TreeGrafter"/>
</dbReference>
<dbReference type="AlphaFoldDB" id="A0A6M2BWI4"/>
<accession>A0A6M2BWI4</accession>
<dbReference type="PRINTS" id="PR00455">
    <property type="entry name" value="HTHTETR"/>
</dbReference>
<feature type="domain" description="HTH tetR-type" evidence="3">
    <location>
        <begin position="15"/>
        <end position="75"/>
    </location>
</feature>
<keyword evidence="1 2" id="KW-0238">DNA-binding</keyword>
<evidence type="ECO:0000259" key="3">
    <source>
        <dbReference type="PROSITE" id="PS50977"/>
    </source>
</evidence>
<dbReference type="InterPro" id="IPR009057">
    <property type="entry name" value="Homeodomain-like_sf"/>
</dbReference>
<dbReference type="PROSITE" id="PS50977">
    <property type="entry name" value="HTH_TETR_2"/>
    <property type="match status" value="2"/>
</dbReference>
<sequence>MSTGPAPARRRLSASARREQIIDSARAVWCRAGAQRTTVREIASEAGITEHFVYQHFASREEIFQLAVLAPRNEALRRLRGRLRDVVPGRVGALHDIHCAFLAELPALIPLLSAAQFADPVDGPRFYGSVLLPMLGDSMQASLAAMSGLAPGSLQMGLAIRALVGMHFGIALESVLEEESVNVARVAASLKWITGSDLGHVRRDGLPALPAARTVRPRVVPMRLDDMPIVGRKQLPRAERTAVILEAARAVFLARGLRGARSRDLAQRAGITEAFLLRIYRSKQQLYDDAVLKPLSSAFASLAMQTKALRSTTVRADIPEAYLRLAVPFFASYGALFVGALFSELGEARRYFHAALVPHLREIETTLAVALPGGVDPRVIRRAISGACWAVNFGEGECGGDRIVEMLTVLLKGCAAGGRSRLSARARSGA</sequence>
<dbReference type="RefSeq" id="WP_166261627.1">
    <property type="nucleotide sequence ID" value="NZ_JAAMOW010000012.1"/>
</dbReference>
<dbReference type="EMBL" id="JAAMOW010000012">
    <property type="protein sequence ID" value="NGY07002.1"/>
    <property type="molecule type" value="Genomic_DNA"/>
</dbReference>
<dbReference type="Gene3D" id="1.10.357.10">
    <property type="entry name" value="Tetracycline Repressor, domain 2"/>
    <property type="match status" value="2"/>
</dbReference>
<evidence type="ECO:0000256" key="2">
    <source>
        <dbReference type="PROSITE-ProRule" id="PRU00335"/>
    </source>
</evidence>
<feature type="DNA-binding region" description="H-T-H motif" evidence="2">
    <location>
        <begin position="38"/>
        <end position="57"/>
    </location>
</feature>